<feature type="region of interest" description="Disordered" evidence="4">
    <location>
        <begin position="33"/>
        <end position="70"/>
    </location>
</feature>
<feature type="compositionally biased region" description="Polar residues" evidence="4">
    <location>
        <begin position="59"/>
        <end position="70"/>
    </location>
</feature>
<protein>
    <recommendedName>
        <fullName evidence="5">POU-specific domain-containing protein</fullName>
    </recommendedName>
</protein>
<evidence type="ECO:0000313" key="6">
    <source>
        <dbReference type="EMBL" id="VEL07645.1"/>
    </source>
</evidence>
<evidence type="ECO:0000256" key="4">
    <source>
        <dbReference type="SAM" id="MobiDB-lite"/>
    </source>
</evidence>
<keyword evidence="1" id="KW-0238">DNA-binding</keyword>
<evidence type="ECO:0000259" key="5">
    <source>
        <dbReference type="PROSITE" id="PS51179"/>
    </source>
</evidence>
<dbReference type="EMBL" id="CAAALY010002185">
    <property type="protein sequence ID" value="VEL07645.1"/>
    <property type="molecule type" value="Genomic_DNA"/>
</dbReference>
<feature type="compositionally biased region" description="Polar residues" evidence="4">
    <location>
        <begin position="37"/>
        <end position="50"/>
    </location>
</feature>
<feature type="domain" description="POU-specific" evidence="5">
    <location>
        <begin position="133"/>
        <end position="209"/>
    </location>
</feature>
<feature type="compositionally biased region" description="Low complexity" evidence="4">
    <location>
        <begin position="226"/>
        <end position="237"/>
    </location>
</feature>
<dbReference type="PROSITE" id="PS51179">
    <property type="entry name" value="POU_3"/>
    <property type="match status" value="1"/>
</dbReference>
<evidence type="ECO:0000256" key="1">
    <source>
        <dbReference type="ARBA" id="ARBA00023125"/>
    </source>
</evidence>
<keyword evidence="3" id="KW-0539">Nucleus</keyword>
<accession>A0A3S5A5K3</accession>
<feature type="region of interest" description="Disordered" evidence="4">
    <location>
        <begin position="216"/>
        <end position="238"/>
    </location>
</feature>
<feature type="compositionally biased region" description="Low complexity" evidence="4">
    <location>
        <begin position="94"/>
        <end position="126"/>
    </location>
</feature>
<dbReference type="AlphaFoldDB" id="A0A3S5A5K3"/>
<organism evidence="6 7">
    <name type="scientific">Protopolystoma xenopodis</name>
    <dbReference type="NCBI Taxonomy" id="117903"/>
    <lineage>
        <taxon>Eukaryota</taxon>
        <taxon>Metazoa</taxon>
        <taxon>Spiralia</taxon>
        <taxon>Lophotrochozoa</taxon>
        <taxon>Platyhelminthes</taxon>
        <taxon>Monogenea</taxon>
        <taxon>Polyopisthocotylea</taxon>
        <taxon>Polystomatidea</taxon>
        <taxon>Polystomatidae</taxon>
        <taxon>Protopolystoma</taxon>
    </lineage>
</organism>
<feature type="region of interest" description="Disordered" evidence="4">
    <location>
        <begin position="94"/>
        <end position="133"/>
    </location>
</feature>
<keyword evidence="7" id="KW-1185">Reference proteome</keyword>
<dbReference type="PANTHER" id="PTHR11636:SF5">
    <property type="entry name" value="POU DOMAIN MOTIF 3, ISOFORM F"/>
    <property type="match status" value="1"/>
</dbReference>
<dbReference type="GO" id="GO:0000978">
    <property type="term" value="F:RNA polymerase II cis-regulatory region sequence-specific DNA binding"/>
    <property type="evidence" value="ECO:0007669"/>
    <property type="project" value="TreeGrafter"/>
</dbReference>
<keyword evidence="2" id="KW-0371">Homeobox</keyword>
<dbReference type="GO" id="GO:0000981">
    <property type="term" value="F:DNA-binding transcription factor activity, RNA polymerase II-specific"/>
    <property type="evidence" value="ECO:0007669"/>
    <property type="project" value="TreeGrafter"/>
</dbReference>
<evidence type="ECO:0000256" key="3">
    <source>
        <dbReference type="ARBA" id="ARBA00023242"/>
    </source>
</evidence>
<evidence type="ECO:0000256" key="2">
    <source>
        <dbReference type="ARBA" id="ARBA00023155"/>
    </source>
</evidence>
<dbReference type="PANTHER" id="PTHR11636">
    <property type="entry name" value="POU DOMAIN"/>
    <property type="match status" value="1"/>
</dbReference>
<dbReference type="InterPro" id="IPR010982">
    <property type="entry name" value="Lambda_DNA-bd_dom_sf"/>
</dbReference>
<reference evidence="6" key="1">
    <citation type="submission" date="2018-11" db="EMBL/GenBank/DDBJ databases">
        <authorList>
            <consortium name="Pathogen Informatics"/>
        </authorList>
    </citation>
    <scope>NUCLEOTIDE SEQUENCE</scope>
</reference>
<dbReference type="SMART" id="SM00352">
    <property type="entry name" value="POU"/>
    <property type="match status" value="1"/>
</dbReference>
<dbReference type="SUPFAM" id="SSF47413">
    <property type="entry name" value="lambda repressor-like DNA-binding domains"/>
    <property type="match status" value="1"/>
</dbReference>
<gene>
    <name evidence="6" type="ORF">PXEA_LOCUS1085</name>
</gene>
<dbReference type="Gene3D" id="1.10.260.40">
    <property type="entry name" value="lambda repressor-like DNA-binding domains"/>
    <property type="match status" value="1"/>
</dbReference>
<evidence type="ECO:0000313" key="7">
    <source>
        <dbReference type="Proteomes" id="UP000784294"/>
    </source>
</evidence>
<dbReference type="Proteomes" id="UP000784294">
    <property type="component" value="Unassembled WGS sequence"/>
</dbReference>
<proteinExistence type="predicted"/>
<dbReference type="InterPro" id="IPR000327">
    <property type="entry name" value="POU_dom"/>
</dbReference>
<sequence>MARLSLTISTKLEVTNSLSENTGLICRLLQEARRRQSQPFSRGDTNSELLSSADEPMMNDSSTNSSISANWASNEPNADAFAFPSSRSSSPKYLSSHLSSSYPPSSTSSSSSTSSLSMTASGDSGSKSPSVIVGGHDLTQLRRFALRLRQKRRAWGMSQTQLSHEMMRFFPGYLLFSQSLLCRFEKLDVTLRAALRLVPYLSRWLEHAENQRCESNIFGPTDKAGSDTSLTSKTTTSPIHRSTLGTVAIGPFHREPVATSELKLIW</sequence>
<dbReference type="Pfam" id="PF00157">
    <property type="entry name" value="Pou"/>
    <property type="match status" value="1"/>
</dbReference>
<name>A0A3S5A5K3_9PLAT</name>
<dbReference type="OrthoDB" id="10066259at2759"/>
<comment type="caution">
    <text evidence="6">The sequence shown here is derived from an EMBL/GenBank/DDBJ whole genome shotgun (WGS) entry which is preliminary data.</text>
</comment>
<dbReference type="InterPro" id="IPR050255">
    <property type="entry name" value="POU_domain_TF"/>
</dbReference>